<reference evidence="6 7" key="1">
    <citation type="journal article" date="2009" name="Stand. Genomic Sci.">
        <title>Complete genome sequence of Catenulispora acidiphila type strain (ID 139908).</title>
        <authorList>
            <person name="Copeland A."/>
            <person name="Lapidus A."/>
            <person name="Glavina Del Rio T."/>
            <person name="Nolan M."/>
            <person name="Lucas S."/>
            <person name="Chen F."/>
            <person name="Tice H."/>
            <person name="Cheng J.F."/>
            <person name="Bruce D."/>
            <person name="Goodwin L."/>
            <person name="Pitluck S."/>
            <person name="Mikhailova N."/>
            <person name="Pati A."/>
            <person name="Ivanova N."/>
            <person name="Mavromatis K."/>
            <person name="Chen A."/>
            <person name="Palaniappan K."/>
            <person name="Chain P."/>
            <person name="Land M."/>
            <person name="Hauser L."/>
            <person name="Chang Y.J."/>
            <person name="Jeffries C.D."/>
            <person name="Chertkov O."/>
            <person name="Brettin T."/>
            <person name="Detter J.C."/>
            <person name="Han C."/>
            <person name="Ali Z."/>
            <person name="Tindall B.J."/>
            <person name="Goker M."/>
            <person name="Bristow J."/>
            <person name="Eisen J.A."/>
            <person name="Markowitz V."/>
            <person name="Hugenholtz P."/>
            <person name="Kyrpides N.C."/>
            <person name="Klenk H.P."/>
        </authorList>
    </citation>
    <scope>NUCLEOTIDE SEQUENCE [LARGE SCALE GENOMIC DNA]</scope>
    <source>
        <strain evidence="7">DSM 44928 / JCM 14897 / NBRC 102108 / NRRL B-24433 / ID139908</strain>
    </source>
</reference>
<dbReference type="AlphaFoldDB" id="C7PVL4"/>
<accession>C7PVL4</accession>
<evidence type="ECO:0000256" key="4">
    <source>
        <dbReference type="SAM" id="SignalP"/>
    </source>
</evidence>
<dbReference type="GO" id="GO:0004252">
    <property type="term" value="F:serine-type endopeptidase activity"/>
    <property type="evidence" value="ECO:0007669"/>
    <property type="project" value="InterPro"/>
</dbReference>
<keyword evidence="3" id="KW-0720">Serine protease</keyword>
<feature type="signal peptide" evidence="4">
    <location>
        <begin position="1"/>
        <end position="35"/>
    </location>
</feature>
<feature type="domain" description="Peptidase S53" evidence="5">
    <location>
        <begin position="87"/>
        <end position="413"/>
    </location>
</feature>
<dbReference type="SUPFAM" id="SSF52743">
    <property type="entry name" value="Subtilisin-like"/>
    <property type="match status" value="1"/>
</dbReference>
<evidence type="ECO:0000313" key="7">
    <source>
        <dbReference type="Proteomes" id="UP000000851"/>
    </source>
</evidence>
<dbReference type="Gene3D" id="3.40.50.200">
    <property type="entry name" value="Peptidase S8/S53 domain"/>
    <property type="match status" value="1"/>
</dbReference>
<dbReference type="HOGENOM" id="CLU_012501_3_0_11"/>
<dbReference type="PROSITE" id="PS51318">
    <property type="entry name" value="TAT"/>
    <property type="match status" value="1"/>
</dbReference>
<keyword evidence="7" id="KW-1185">Reference proteome</keyword>
<dbReference type="InterPro" id="IPR006311">
    <property type="entry name" value="TAT_signal"/>
</dbReference>
<evidence type="ECO:0000256" key="3">
    <source>
        <dbReference type="ARBA" id="ARBA00022825"/>
    </source>
</evidence>
<evidence type="ECO:0000256" key="2">
    <source>
        <dbReference type="ARBA" id="ARBA00022801"/>
    </source>
</evidence>
<dbReference type="InterPro" id="IPR030400">
    <property type="entry name" value="Sedolisin_dom"/>
</dbReference>
<dbReference type="OrthoDB" id="151889at2"/>
<dbReference type="KEGG" id="cai:Caci_0418"/>
<protein>
    <submittedName>
        <fullName evidence="6">Protease-like protein</fullName>
    </submittedName>
</protein>
<feature type="chain" id="PRO_5002982530" evidence="4">
    <location>
        <begin position="36"/>
        <end position="413"/>
    </location>
</feature>
<dbReference type="InterPro" id="IPR036852">
    <property type="entry name" value="Peptidase_S8/S53_dom_sf"/>
</dbReference>
<dbReference type="CDD" id="cd04056">
    <property type="entry name" value="Peptidases_S53"/>
    <property type="match status" value="1"/>
</dbReference>
<proteinExistence type="predicted"/>
<dbReference type="PROSITE" id="PS00138">
    <property type="entry name" value="SUBTILASE_SER"/>
    <property type="match status" value="1"/>
</dbReference>
<name>C7PVL4_CATAD</name>
<dbReference type="eggNOG" id="COG4934">
    <property type="taxonomic scope" value="Bacteria"/>
</dbReference>
<sequence length="413" mass="41125" precursor="true">MRTNLRPAHRRAAISLAAAAVLGITAAAVATSANAAGAPAAKSAGPAWSRACDAPAPGMAACDALHVTNVPEHIRALGVTPNATPSGFGPADLRSAYKLPANGGAGQTVAIVDAYNDPNAAADMATYRSQFGLPACTVASGCFKQVSQTGTSTLPANNTGWAGEISLDLDMVSAVAPNAHIILVEAKTASMANLGTAVNEAVKLGAKFVSNSYGGGESSADTGYDTKYFQHSGVAITASSGDGGYGVEYPAASPYVTAVGGTALKKDSSARGWSESVWSTNSTEGAGSGCSAYEPKPTWQKDTGCSKRTVADVSAVADPATGVAVYQTYGGSGWAVYGGTSVASPLIAAVYADAGTPKASVPAANIYSHTSALNDVTTGKTATCTPKYLCTAGTGFDGPTGWGTPNGLAAFTG</sequence>
<dbReference type="InterPro" id="IPR050819">
    <property type="entry name" value="Tripeptidyl-peptidase_I"/>
</dbReference>
<evidence type="ECO:0000259" key="5">
    <source>
        <dbReference type="PROSITE" id="PS51695"/>
    </source>
</evidence>
<dbReference type="GO" id="GO:0008240">
    <property type="term" value="F:tripeptidyl-peptidase activity"/>
    <property type="evidence" value="ECO:0007669"/>
    <property type="project" value="TreeGrafter"/>
</dbReference>
<dbReference type="GO" id="GO:0006508">
    <property type="term" value="P:proteolysis"/>
    <property type="evidence" value="ECO:0007669"/>
    <property type="project" value="UniProtKB-KW"/>
</dbReference>
<dbReference type="EMBL" id="CP001700">
    <property type="protein sequence ID" value="ACU69370.1"/>
    <property type="molecule type" value="Genomic_DNA"/>
</dbReference>
<dbReference type="InParanoid" id="C7PVL4"/>
<keyword evidence="4" id="KW-0732">Signal</keyword>
<keyword evidence="1 6" id="KW-0645">Protease</keyword>
<evidence type="ECO:0000313" key="6">
    <source>
        <dbReference type="EMBL" id="ACU69370.1"/>
    </source>
</evidence>
<gene>
    <name evidence="6" type="ordered locus">Caci_0418</name>
</gene>
<dbReference type="STRING" id="479433.Caci_0418"/>
<dbReference type="Proteomes" id="UP000000851">
    <property type="component" value="Chromosome"/>
</dbReference>
<dbReference type="PROSITE" id="PS51695">
    <property type="entry name" value="SEDOLISIN"/>
    <property type="match status" value="1"/>
</dbReference>
<dbReference type="PANTHER" id="PTHR14218:SF15">
    <property type="entry name" value="TRIPEPTIDYL-PEPTIDASE 1"/>
    <property type="match status" value="1"/>
</dbReference>
<dbReference type="PANTHER" id="PTHR14218">
    <property type="entry name" value="PROTEASE S8 TRIPEPTIDYL PEPTIDASE I CLN2"/>
    <property type="match status" value="1"/>
</dbReference>
<organism evidence="6 7">
    <name type="scientific">Catenulispora acidiphila (strain DSM 44928 / JCM 14897 / NBRC 102108 / NRRL B-24433 / ID139908)</name>
    <dbReference type="NCBI Taxonomy" id="479433"/>
    <lineage>
        <taxon>Bacteria</taxon>
        <taxon>Bacillati</taxon>
        <taxon>Actinomycetota</taxon>
        <taxon>Actinomycetes</taxon>
        <taxon>Catenulisporales</taxon>
        <taxon>Catenulisporaceae</taxon>
        <taxon>Catenulispora</taxon>
    </lineage>
</organism>
<dbReference type="RefSeq" id="WP_012784665.1">
    <property type="nucleotide sequence ID" value="NC_013131.1"/>
</dbReference>
<dbReference type="MEROPS" id="S53.008"/>
<keyword evidence="2" id="KW-0378">Hydrolase</keyword>
<evidence type="ECO:0000256" key="1">
    <source>
        <dbReference type="ARBA" id="ARBA00022670"/>
    </source>
</evidence>
<dbReference type="InterPro" id="IPR023828">
    <property type="entry name" value="Peptidase_S8_Ser-AS"/>
</dbReference>